<dbReference type="KEGG" id="aue:C5O00_06520"/>
<reference evidence="2 3" key="1">
    <citation type="submission" date="2018-02" db="EMBL/GenBank/DDBJ databases">
        <title>Genomic analysis of the strain RR4-38 isolated from a seawater recirculating aquaculture system.</title>
        <authorList>
            <person name="Kim Y.-S."/>
            <person name="Jang Y.H."/>
            <person name="Kim K.-H."/>
        </authorList>
    </citation>
    <scope>NUCLEOTIDE SEQUENCE [LARGE SCALE GENOMIC DNA]</scope>
    <source>
        <strain evidence="2 3">RR4-38</strain>
    </source>
</reference>
<sequence length="146" mass="16261">MGKVYTTYGIGTAILLIAYFLLTKLIGLHQYPILSAANGVIIGGGIFFALKKFKAVNTDFQYQVGFQLGLFTGGLATIIFSSFMAIYIFMIDTQFAKAVLDSWNLNFNKGSLILIISLVIMGFSTTFILTLSFMQLLKESWNQKRQ</sequence>
<proteinExistence type="predicted"/>
<dbReference type="InterPro" id="IPR025250">
    <property type="entry name" value="DUF4199"/>
</dbReference>
<feature type="transmembrane region" description="Helical" evidence="1">
    <location>
        <begin position="33"/>
        <end position="50"/>
    </location>
</feature>
<evidence type="ECO:0000313" key="3">
    <source>
        <dbReference type="Proteomes" id="UP000238442"/>
    </source>
</evidence>
<keyword evidence="3" id="KW-1185">Reference proteome</keyword>
<evidence type="ECO:0000313" key="2">
    <source>
        <dbReference type="EMBL" id="AVI50844.1"/>
    </source>
</evidence>
<dbReference type="RefSeq" id="WP_105215983.1">
    <property type="nucleotide sequence ID" value="NZ_CP027062.1"/>
</dbReference>
<feature type="transmembrane region" description="Helical" evidence="1">
    <location>
        <begin position="70"/>
        <end position="91"/>
    </location>
</feature>
<gene>
    <name evidence="2" type="ORF">C5O00_06520</name>
</gene>
<dbReference type="OrthoDB" id="1450060at2"/>
<dbReference type="Proteomes" id="UP000238442">
    <property type="component" value="Chromosome"/>
</dbReference>
<keyword evidence="1" id="KW-0812">Transmembrane</keyword>
<protein>
    <submittedName>
        <fullName evidence="2">DUF4199 domain-containing protein</fullName>
    </submittedName>
</protein>
<keyword evidence="1" id="KW-1133">Transmembrane helix</keyword>
<dbReference type="AlphaFoldDB" id="A0A2S0HWC0"/>
<name>A0A2S0HWC0_9FLAO</name>
<feature type="transmembrane region" description="Helical" evidence="1">
    <location>
        <begin position="7"/>
        <end position="27"/>
    </location>
</feature>
<dbReference type="Pfam" id="PF13858">
    <property type="entry name" value="DUF4199"/>
    <property type="match status" value="1"/>
</dbReference>
<dbReference type="EMBL" id="CP027062">
    <property type="protein sequence ID" value="AVI50844.1"/>
    <property type="molecule type" value="Genomic_DNA"/>
</dbReference>
<keyword evidence="1" id="KW-0472">Membrane</keyword>
<organism evidence="2 3">
    <name type="scientific">Pukyongia salina</name>
    <dbReference type="NCBI Taxonomy" id="2094025"/>
    <lineage>
        <taxon>Bacteria</taxon>
        <taxon>Pseudomonadati</taxon>
        <taxon>Bacteroidota</taxon>
        <taxon>Flavobacteriia</taxon>
        <taxon>Flavobacteriales</taxon>
        <taxon>Flavobacteriaceae</taxon>
        <taxon>Pukyongia</taxon>
    </lineage>
</organism>
<evidence type="ECO:0000256" key="1">
    <source>
        <dbReference type="SAM" id="Phobius"/>
    </source>
</evidence>
<feature type="transmembrane region" description="Helical" evidence="1">
    <location>
        <begin position="111"/>
        <end position="137"/>
    </location>
</feature>
<accession>A0A2S0HWC0</accession>